<dbReference type="EMBL" id="AP018933">
    <property type="protein sequence ID" value="BBG29148.1"/>
    <property type="molecule type" value="Genomic_DNA"/>
</dbReference>
<keyword evidence="3" id="KW-1185">Reference proteome</keyword>
<dbReference type="PANTHER" id="PTHR37957">
    <property type="entry name" value="BLR7070 PROTEIN"/>
    <property type="match status" value="1"/>
</dbReference>
<dbReference type="AlphaFoldDB" id="A0A348HBZ6"/>
<dbReference type="InterPro" id="IPR027372">
    <property type="entry name" value="Phytase-like_dom"/>
</dbReference>
<name>A0A348HBZ6_9GAMM</name>
<accession>A0A348HBZ6</accession>
<protein>
    <submittedName>
        <fullName evidence="2">Uncharacterized protein conserved in bacteria</fullName>
    </submittedName>
</protein>
<reference evidence="2 3" key="1">
    <citation type="submission" date="2018-09" db="EMBL/GenBank/DDBJ databases">
        <title>Zymobacter palmae IAM14233 (=T109) whole genome analysis.</title>
        <authorList>
            <person name="Yanase H."/>
        </authorList>
    </citation>
    <scope>NUCLEOTIDE SEQUENCE [LARGE SCALE GENOMIC DNA]</scope>
    <source>
        <strain evidence="2 3">IAM14233</strain>
    </source>
</reference>
<evidence type="ECO:0000313" key="2">
    <source>
        <dbReference type="EMBL" id="BBG29148.1"/>
    </source>
</evidence>
<dbReference type="SUPFAM" id="SSF63829">
    <property type="entry name" value="Calcium-dependent phosphotriesterase"/>
    <property type="match status" value="1"/>
</dbReference>
<dbReference type="Pfam" id="PF13449">
    <property type="entry name" value="Phytase-like"/>
    <property type="match status" value="1"/>
</dbReference>
<gene>
    <name evidence="2" type="ORF">ZBT109_0359</name>
</gene>
<dbReference type="Proteomes" id="UP000267342">
    <property type="component" value="Chromosome"/>
</dbReference>
<feature type="domain" description="Phytase-like" evidence="1">
    <location>
        <begin position="51"/>
        <end position="351"/>
    </location>
</feature>
<evidence type="ECO:0000313" key="3">
    <source>
        <dbReference type="Proteomes" id="UP000267342"/>
    </source>
</evidence>
<dbReference type="KEGG" id="zpl:ZBT109_0359"/>
<evidence type="ECO:0000259" key="1">
    <source>
        <dbReference type="Pfam" id="PF13449"/>
    </source>
</evidence>
<organism evidence="2 3">
    <name type="scientific">Zymobacter palmae</name>
    <dbReference type="NCBI Taxonomy" id="33074"/>
    <lineage>
        <taxon>Bacteria</taxon>
        <taxon>Pseudomonadati</taxon>
        <taxon>Pseudomonadota</taxon>
        <taxon>Gammaproteobacteria</taxon>
        <taxon>Oceanospirillales</taxon>
        <taxon>Halomonadaceae</taxon>
        <taxon>Zymobacter group</taxon>
        <taxon>Zymobacter</taxon>
    </lineage>
</organism>
<sequence length="369" mass="40416">MILLLSVPSVWALEVGEQVVSSCPLNDCDATLSLTYLGETSLSWDYSVDGIPFGGISGLDFDPATGHYIALSDDRSERAPARFYELALEVTDEGIEDISVLRTVNLKYKTGKSFYRRAVDPESIRLGADGNVYWTTEGSRVSGLPTQVKVADRDGNFVRDFEQPDGFAPTSDRSSGIRENMAFEGLTFLPSGNMIAAMETALYQDGGQASLRHGTLSRFVRYEPTSGKPTAEYAYPVSAIPQRPLTSPVENDNGVSEVLALDEHRLLVIERSIASGFGFTIKVYLADTNGATDISGIESLTESHNDIVAMRKQLVIDFRALGLTPDNIECVSFGRDSEGNEILVFASDDNFSASQKTQFYAFRVNQRPH</sequence>
<dbReference type="OrthoDB" id="292013at2"/>
<dbReference type="PANTHER" id="PTHR37957:SF1">
    <property type="entry name" value="PHYTASE-LIKE DOMAIN-CONTAINING PROTEIN"/>
    <property type="match status" value="1"/>
</dbReference>
<proteinExistence type="predicted"/>